<evidence type="ECO:0000256" key="1">
    <source>
        <dbReference type="ARBA" id="ARBA00022490"/>
    </source>
</evidence>
<name>D6SRF4_9BACT</name>
<keyword evidence="2 6" id="KW-0227">DNA damage</keyword>
<dbReference type="SUPFAM" id="SSF47781">
    <property type="entry name" value="RuvA domain 2-like"/>
    <property type="match status" value="1"/>
</dbReference>
<dbReference type="Proteomes" id="UP000005496">
    <property type="component" value="Unassembled WGS sequence"/>
</dbReference>
<dbReference type="InterPro" id="IPR036267">
    <property type="entry name" value="RuvA_C_sf"/>
</dbReference>
<dbReference type="HAMAP" id="MF_00031">
    <property type="entry name" value="DNA_HJ_migration_RuvA"/>
    <property type="match status" value="1"/>
</dbReference>
<evidence type="ECO:0000256" key="2">
    <source>
        <dbReference type="ARBA" id="ARBA00022763"/>
    </source>
</evidence>
<dbReference type="SUPFAM" id="SSF50249">
    <property type="entry name" value="Nucleic acid-binding proteins"/>
    <property type="match status" value="1"/>
</dbReference>
<dbReference type="EMBL" id="ACJN02000003">
    <property type="protein sequence ID" value="EFI33270.1"/>
    <property type="molecule type" value="Genomic_DNA"/>
</dbReference>
<gene>
    <name evidence="6" type="primary">ruvA</name>
    <name evidence="8" type="ORF">Dthio_PD0596</name>
</gene>
<keyword evidence="8" id="KW-0547">Nucleotide-binding</keyword>
<dbReference type="OrthoDB" id="5293449at2"/>
<proteinExistence type="inferred from homology"/>
<dbReference type="GO" id="GO:0006281">
    <property type="term" value="P:DNA repair"/>
    <property type="evidence" value="ECO:0007669"/>
    <property type="project" value="UniProtKB-UniRule"/>
</dbReference>
<comment type="domain">
    <text evidence="6">Has three domains with a flexible linker between the domains II and III and assumes an 'L' shape. Domain III is highly mobile and contacts RuvB.</text>
</comment>
<feature type="region of interest" description="Domain III" evidence="6">
    <location>
        <begin position="147"/>
        <end position="203"/>
    </location>
</feature>
<dbReference type="CDD" id="cd14332">
    <property type="entry name" value="UBA_RuvA_C"/>
    <property type="match status" value="1"/>
</dbReference>
<sequence>MIALIRGTLVSFNDKSCLVMTASGLGYEVHVSAMGLQNMPGQGEELELHTSMVVREDALDLYGFFTRDERETFNVLLNAPKLGPKTALAILGIFSPSQIQKIINTEDEAALTQVPGIGSKTARRLILDLKDRLGFISPQHEDPRPAPGPRGVRQDVLAGLTSLGYSAAEVTPLLDEVLEKEPDLDVSSAIRAVLKEKAREKLG</sequence>
<dbReference type="InterPro" id="IPR003583">
    <property type="entry name" value="Hlx-hairpin-Hlx_DNA-bd_motif"/>
</dbReference>
<organism evidence="8 9">
    <name type="scientific">Desulfonatronospira thiodismutans ASO3-1</name>
    <dbReference type="NCBI Taxonomy" id="555779"/>
    <lineage>
        <taxon>Bacteria</taxon>
        <taxon>Pseudomonadati</taxon>
        <taxon>Thermodesulfobacteriota</taxon>
        <taxon>Desulfovibrionia</taxon>
        <taxon>Desulfovibrionales</taxon>
        <taxon>Desulfonatronovibrionaceae</taxon>
        <taxon>Desulfonatronospira</taxon>
    </lineage>
</organism>
<protein>
    <recommendedName>
        <fullName evidence="6">Holliday junction branch migration complex subunit RuvA</fullName>
    </recommendedName>
</protein>
<evidence type="ECO:0000259" key="7">
    <source>
        <dbReference type="SMART" id="SM00278"/>
    </source>
</evidence>
<dbReference type="Pfam" id="PF07499">
    <property type="entry name" value="RuvA_C"/>
    <property type="match status" value="1"/>
</dbReference>
<accession>D6SRF4</accession>
<dbReference type="GO" id="GO:0009379">
    <property type="term" value="C:Holliday junction helicase complex"/>
    <property type="evidence" value="ECO:0007669"/>
    <property type="project" value="InterPro"/>
</dbReference>
<dbReference type="InterPro" id="IPR011114">
    <property type="entry name" value="RuvA_C"/>
</dbReference>
<reference evidence="8" key="1">
    <citation type="submission" date="2010-05" db="EMBL/GenBank/DDBJ databases">
        <title>The draft genome of Desulfonatronospira thiodismutans ASO3-1.</title>
        <authorList>
            <consortium name="US DOE Joint Genome Institute (JGI-PGF)"/>
            <person name="Lucas S."/>
            <person name="Copeland A."/>
            <person name="Lapidus A."/>
            <person name="Cheng J.-F."/>
            <person name="Bruce D."/>
            <person name="Goodwin L."/>
            <person name="Pitluck S."/>
            <person name="Chertkov O."/>
            <person name="Brettin T."/>
            <person name="Detter J.C."/>
            <person name="Han C."/>
            <person name="Land M.L."/>
            <person name="Hauser L."/>
            <person name="Kyrpides N."/>
            <person name="Mikhailova N."/>
            <person name="Muyzer G."/>
            <person name="Woyke T."/>
        </authorList>
    </citation>
    <scope>NUCLEOTIDE SEQUENCE [LARGE SCALE GENOMIC DNA]</scope>
    <source>
        <strain evidence="8">ASO3-1</strain>
    </source>
</reference>
<evidence type="ECO:0000256" key="4">
    <source>
        <dbReference type="ARBA" id="ARBA00023172"/>
    </source>
</evidence>
<dbReference type="Pfam" id="PF01330">
    <property type="entry name" value="RuvA_N"/>
    <property type="match status" value="1"/>
</dbReference>
<dbReference type="GO" id="GO:0005524">
    <property type="term" value="F:ATP binding"/>
    <property type="evidence" value="ECO:0007669"/>
    <property type="project" value="InterPro"/>
</dbReference>
<dbReference type="GO" id="GO:0005737">
    <property type="term" value="C:cytoplasm"/>
    <property type="evidence" value="ECO:0007669"/>
    <property type="project" value="UniProtKB-SubCell"/>
</dbReference>
<dbReference type="InterPro" id="IPR000085">
    <property type="entry name" value="RuvA"/>
</dbReference>
<comment type="function">
    <text evidence="6">The RuvA-RuvB-RuvC complex processes Holliday junction (HJ) DNA during genetic recombination and DNA repair, while the RuvA-RuvB complex plays an important role in the rescue of blocked DNA replication forks via replication fork reversal (RFR). RuvA specifically binds to HJ cruciform DNA, conferring on it an open structure. The RuvB hexamer acts as an ATP-dependent pump, pulling dsDNA into and through the RuvAB complex. HJ branch migration allows RuvC to scan DNA until it finds its consensus sequence, where it cleaves and resolves the cruciform DNA.</text>
</comment>
<keyword evidence="9" id="KW-1185">Reference proteome</keyword>
<dbReference type="RefSeq" id="WP_008870628.1">
    <property type="nucleotide sequence ID" value="NZ_ACJN02000003.1"/>
</dbReference>
<comment type="similarity">
    <text evidence="6">Belongs to the RuvA family.</text>
</comment>
<dbReference type="GO" id="GO:0048476">
    <property type="term" value="C:Holliday junction resolvase complex"/>
    <property type="evidence" value="ECO:0007669"/>
    <property type="project" value="UniProtKB-UniRule"/>
</dbReference>
<comment type="subcellular location">
    <subcellularLocation>
        <location evidence="6">Cytoplasm</location>
    </subcellularLocation>
</comment>
<dbReference type="NCBIfam" id="TIGR00084">
    <property type="entry name" value="ruvA"/>
    <property type="match status" value="1"/>
</dbReference>
<dbReference type="InterPro" id="IPR010994">
    <property type="entry name" value="RuvA_2-like"/>
</dbReference>
<feature type="domain" description="Helix-hairpin-helix DNA-binding motif class 1" evidence="7">
    <location>
        <begin position="74"/>
        <end position="93"/>
    </location>
</feature>
<evidence type="ECO:0000256" key="5">
    <source>
        <dbReference type="ARBA" id="ARBA00023204"/>
    </source>
</evidence>
<comment type="caution">
    <text evidence="6">Lacks conserved residue(s) required for the propagation of feature annotation.</text>
</comment>
<dbReference type="AlphaFoldDB" id="D6SRF4"/>
<evidence type="ECO:0000256" key="6">
    <source>
        <dbReference type="HAMAP-Rule" id="MF_00031"/>
    </source>
</evidence>
<keyword evidence="1 6" id="KW-0963">Cytoplasm</keyword>
<dbReference type="GO" id="GO:0006310">
    <property type="term" value="P:DNA recombination"/>
    <property type="evidence" value="ECO:0007669"/>
    <property type="project" value="UniProtKB-UniRule"/>
</dbReference>
<dbReference type="GO" id="GO:0009378">
    <property type="term" value="F:four-way junction helicase activity"/>
    <property type="evidence" value="ECO:0007669"/>
    <property type="project" value="InterPro"/>
</dbReference>
<dbReference type="Pfam" id="PF14520">
    <property type="entry name" value="HHH_5"/>
    <property type="match status" value="1"/>
</dbReference>
<dbReference type="Gene3D" id="2.40.50.140">
    <property type="entry name" value="Nucleic acid-binding proteins"/>
    <property type="match status" value="1"/>
</dbReference>
<dbReference type="InterPro" id="IPR013849">
    <property type="entry name" value="DNA_helicase_Holl-junc_RuvA_I"/>
</dbReference>
<comment type="caution">
    <text evidence="8">The sequence shown here is derived from an EMBL/GenBank/DDBJ whole genome shotgun (WGS) entry which is preliminary data.</text>
</comment>
<evidence type="ECO:0000313" key="8">
    <source>
        <dbReference type="EMBL" id="EFI33270.1"/>
    </source>
</evidence>
<dbReference type="Gene3D" id="1.10.150.20">
    <property type="entry name" value="5' to 3' exonuclease, C-terminal subdomain"/>
    <property type="match status" value="1"/>
</dbReference>
<evidence type="ECO:0000313" key="9">
    <source>
        <dbReference type="Proteomes" id="UP000005496"/>
    </source>
</evidence>
<dbReference type="SUPFAM" id="SSF46929">
    <property type="entry name" value="DNA helicase RuvA subunit, C-terminal domain"/>
    <property type="match status" value="1"/>
</dbReference>
<dbReference type="Gene3D" id="1.10.8.10">
    <property type="entry name" value="DNA helicase RuvA subunit, C-terminal domain"/>
    <property type="match status" value="1"/>
</dbReference>
<dbReference type="SMART" id="SM00278">
    <property type="entry name" value="HhH1"/>
    <property type="match status" value="2"/>
</dbReference>
<dbReference type="eggNOG" id="COG0632">
    <property type="taxonomic scope" value="Bacteria"/>
</dbReference>
<dbReference type="InterPro" id="IPR012340">
    <property type="entry name" value="NA-bd_OB-fold"/>
</dbReference>
<keyword evidence="4 6" id="KW-0233">DNA recombination</keyword>
<feature type="domain" description="Helix-hairpin-helix DNA-binding motif class 1" evidence="7">
    <location>
        <begin position="109"/>
        <end position="128"/>
    </location>
</feature>
<keyword evidence="3 6" id="KW-0238">DNA-binding</keyword>
<keyword evidence="8" id="KW-0067">ATP-binding</keyword>
<dbReference type="GO" id="GO:0000400">
    <property type="term" value="F:four-way junction DNA binding"/>
    <property type="evidence" value="ECO:0007669"/>
    <property type="project" value="UniProtKB-UniRule"/>
</dbReference>
<comment type="subunit">
    <text evidence="6">Homotetramer. Forms an RuvA(8)-RuvB(12)-Holliday junction (HJ) complex. HJ DNA is sandwiched between 2 RuvA tetramers; dsDNA enters through RuvA and exits via RuvB. An RuvB hexamer assembles on each DNA strand where it exits the tetramer. Each RuvB hexamer is contacted by two RuvA subunits (via domain III) on 2 adjacent RuvB subunits; this complex drives branch migration. In the full resolvosome a probable DNA-RuvA(4)-RuvB(12)-RuvC(2) complex forms which resolves the HJ.</text>
</comment>
<keyword evidence="8" id="KW-0378">Hydrolase</keyword>
<keyword evidence="5 6" id="KW-0234">DNA repair</keyword>
<keyword evidence="8" id="KW-0347">Helicase</keyword>
<evidence type="ECO:0000256" key="3">
    <source>
        <dbReference type="ARBA" id="ARBA00023125"/>
    </source>
</evidence>